<dbReference type="AlphaFoldDB" id="A0A561UHE7"/>
<dbReference type="Proteomes" id="UP000317940">
    <property type="component" value="Unassembled WGS sequence"/>
</dbReference>
<evidence type="ECO:0000259" key="1">
    <source>
        <dbReference type="Pfam" id="PF12146"/>
    </source>
</evidence>
<comment type="caution">
    <text evidence="2">The sequence shown here is derived from an EMBL/GenBank/DDBJ whole genome shotgun (WGS) entry which is preliminary data.</text>
</comment>
<dbReference type="InterPro" id="IPR022742">
    <property type="entry name" value="Hydrolase_4"/>
</dbReference>
<keyword evidence="3" id="KW-1185">Reference proteome</keyword>
<sequence length="247" mass="25288">MTGLLHWGYVPADGARAVVLLLHGGQEHGRGPARPWQPAALRMAAFRPPLRRATADGAVAIGQLRYRHRGWNGERADAAQDALAALDAVAERFGPVPVLLVGHSMGGRAALRAAGHRAVTAVVALAPWVPAAEPCEQLAGRTLVTLHGDRDTVTDPAATRAFDARARAAGAAVAGIEVAGGDHAMLRRRGDWQRGTAGLVAALLGLRPVPGPVAAALALRGADGEGLRIALPARGRPGVSSSGPNGG</sequence>
<gene>
    <name evidence="2" type="ORF">FHX73_112596</name>
</gene>
<dbReference type="InterPro" id="IPR029058">
    <property type="entry name" value="AB_hydrolase_fold"/>
</dbReference>
<organism evidence="2 3">
    <name type="scientific">Kitasatospora viridis</name>
    <dbReference type="NCBI Taxonomy" id="281105"/>
    <lineage>
        <taxon>Bacteria</taxon>
        <taxon>Bacillati</taxon>
        <taxon>Actinomycetota</taxon>
        <taxon>Actinomycetes</taxon>
        <taxon>Kitasatosporales</taxon>
        <taxon>Streptomycetaceae</taxon>
        <taxon>Kitasatospora</taxon>
    </lineage>
</organism>
<dbReference type="Pfam" id="PF12146">
    <property type="entry name" value="Hydrolase_4"/>
    <property type="match status" value="1"/>
</dbReference>
<dbReference type="SUPFAM" id="SSF53474">
    <property type="entry name" value="alpha/beta-Hydrolases"/>
    <property type="match status" value="1"/>
</dbReference>
<dbReference type="Gene3D" id="3.40.50.1820">
    <property type="entry name" value="alpha/beta hydrolase"/>
    <property type="match status" value="1"/>
</dbReference>
<accession>A0A561UHE7</accession>
<dbReference type="GO" id="GO:0016787">
    <property type="term" value="F:hydrolase activity"/>
    <property type="evidence" value="ECO:0007669"/>
    <property type="project" value="UniProtKB-KW"/>
</dbReference>
<evidence type="ECO:0000313" key="3">
    <source>
        <dbReference type="Proteomes" id="UP000317940"/>
    </source>
</evidence>
<proteinExistence type="predicted"/>
<keyword evidence="2" id="KW-0378">Hydrolase</keyword>
<dbReference type="RefSeq" id="WP_246213496.1">
    <property type="nucleotide sequence ID" value="NZ_BAAAMZ010000012.1"/>
</dbReference>
<protein>
    <submittedName>
        <fullName evidence="2">Dienelactone hydrolase</fullName>
    </submittedName>
</protein>
<reference evidence="2 3" key="1">
    <citation type="submission" date="2019-06" db="EMBL/GenBank/DDBJ databases">
        <title>Sequencing the genomes of 1000 actinobacteria strains.</title>
        <authorList>
            <person name="Klenk H.-P."/>
        </authorList>
    </citation>
    <scope>NUCLEOTIDE SEQUENCE [LARGE SCALE GENOMIC DNA]</scope>
    <source>
        <strain evidence="2 3">DSM 44826</strain>
    </source>
</reference>
<evidence type="ECO:0000313" key="2">
    <source>
        <dbReference type="EMBL" id="TWF98774.1"/>
    </source>
</evidence>
<feature type="domain" description="Serine aminopeptidase S33" evidence="1">
    <location>
        <begin position="68"/>
        <end position="133"/>
    </location>
</feature>
<dbReference type="EMBL" id="VIWT01000001">
    <property type="protein sequence ID" value="TWF98774.1"/>
    <property type="molecule type" value="Genomic_DNA"/>
</dbReference>
<name>A0A561UHE7_9ACTN</name>